<comment type="similarity">
    <text evidence="8">Belongs to the binding-protein-dependent transport system permease family. LivHM subfamily.</text>
</comment>
<dbReference type="STRING" id="1230453.C453_18995"/>
<comment type="caution">
    <text evidence="10">The sequence shown here is derived from an EMBL/GenBank/DDBJ whole genome shotgun (WGS) entry which is preliminary data.</text>
</comment>
<evidence type="ECO:0000313" key="11">
    <source>
        <dbReference type="Proteomes" id="UP000011612"/>
    </source>
</evidence>
<dbReference type="InterPro" id="IPR052157">
    <property type="entry name" value="BCAA_transport_permease"/>
</dbReference>
<feature type="transmembrane region" description="Helical" evidence="9">
    <location>
        <begin position="134"/>
        <end position="157"/>
    </location>
</feature>
<sequence length="346" mass="36291">MTGAALAAMSDVAVATPLFVDSLLDFLDPGTLASVFVDGLSKAALYVMITAGLTLIFGLMGVLNFAHGSLTMIGAYAGGLVLVVLVSDSTGSVARIGAFFAAVAVVFALLAVAGAGIEMKLVRPLYDRNPLYQILLTFGLTLVLDELVEIIVHFYGIQPTHEWQAAMATKPAFLTATYSLLGLSVVGLDLFEIAFGVLTVVAVWAFLTRTRYGLYIRAGSEDSEMTEALGINVRRAFTVVFGLGVGIAAVAGVLLAWDVTWGASVPLAAETLLPAFVVVIVGGLGTFRGTVAAAIIVGLVDATMTWWFQNVVDFPGLPEMTIFLILVVMLVVRPQGLFGVAEVGGH</sequence>
<feature type="transmembrane region" description="Helical" evidence="9">
    <location>
        <begin position="320"/>
        <end position="341"/>
    </location>
</feature>
<keyword evidence="11" id="KW-1185">Reference proteome</keyword>
<reference evidence="10 11" key="1">
    <citation type="journal article" date="2014" name="PLoS Genet.">
        <title>Phylogenetically driven sequencing of extremely halophilic archaea reveals strategies for static and dynamic osmo-response.</title>
        <authorList>
            <person name="Becker E.A."/>
            <person name="Seitzer P.M."/>
            <person name="Tritt A."/>
            <person name="Larsen D."/>
            <person name="Krusor M."/>
            <person name="Yao A.I."/>
            <person name="Wu D."/>
            <person name="Madern D."/>
            <person name="Eisen J.A."/>
            <person name="Darling A.E."/>
            <person name="Facciotti M.T."/>
        </authorList>
    </citation>
    <scope>NUCLEOTIDE SEQUENCE [LARGE SCALE GENOMIC DNA]</scope>
    <source>
        <strain evidence="10 11">ATCC BAA-1513</strain>
    </source>
</reference>
<dbReference type="PATRIC" id="fig|1230453.4.peg.3780"/>
<feature type="transmembrane region" description="Helical" evidence="9">
    <location>
        <begin position="236"/>
        <end position="257"/>
    </location>
</feature>
<evidence type="ECO:0000256" key="5">
    <source>
        <dbReference type="ARBA" id="ARBA00022970"/>
    </source>
</evidence>
<dbReference type="GO" id="GO:0022857">
    <property type="term" value="F:transmembrane transporter activity"/>
    <property type="evidence" value="ECO:0007669"/>
    <property type="project" value="InterPro"/>
</dbReference>
<comment type="subcellular location">
    <subcellularLocation>
        <location evidence="1">Cell membrane</location>
        <topology evidence="1">Multi-pass membrane protein</topology>
    </subcellularLocation>
</comment>
<keyword evidence="6 9" id="KW-1133">Transmembrane helix</keyword>
<accession>M0HDA2</accession>
<proteinExistence type="inferred from homology"/>
<evidence type="ECO:0000256" key="8">
    <source>
        <dbReference type="ARBA" id="ARBA00037998"/>
    </source>
</evidence>
<keyword evidence="3" id="KW-1003">Cell membrane</keyword>
<evidence type="ECO:0000256" key="1">
    <source>
        <dbReference type="ARBA" id="ARBA00004651"/>
    </source>
</evidence>
<feature type="transmembrane region" description="Helical" evidence="9">
    <location>
        <begin position="93"/>
        <end position="113"/>
    </location>
</feature>
<evidence type="ECO:0000256" key="7">
    <source>
        <dbReference type="ARBA" id="ARBA00023136"/>
    </source>
</evidence>
<dbReference type="RefSeq" id="WP_008327118.1">
    <property type="nucleotide sequence ID" value="NZ_AOLK01000024.1"/>
</dbReference>
<dbReference type="CDD" id="cd06582">
    <property type="entry name" value="TM_PBP1_LivH_like"/>
    <property type="match status" value="1"/>
</dbReference>
<evidence type="ECO:0000256" key="9">
    <source>
        <dbReference type="SAM" id="Phobius"/>
    </source>
</evidence>
<gene>
    <name evidence="10" type="ORF">C453_18995</name>
</gene>
<dbReference type="AlphaFoldDB" id="M0HDA2"/>
<dbReference type="InterPro" id="IPR001851">
    <property type="entry name" value="ABC_transp_permease"/>
</dbReference>
<dbReference type="GO" id="GO:0005886">
    <property type="term" value="C:plasma membrane"/>
    <property type="evidence" value="ECO:0007669"/>
    <property type="project" value="UniProtKB-SubCell"/>
</dbReference>
<dbReference type="Pfam" id="PF02653">
    <property type="entry name" value="BPD_transp_2"/>
    <property type="match status" value="1"/>
</dbReference>
<evidence type="ECO:0000313" key="10">
    <source>
        <dbReference type="EMBL" id="ELZ81054.1"/>
    </source>
</evidence>
<protein>
    <submittedName>
        <fullName evidence="10">Amino acid/amide ABC transporter membrane protein 1, haat family</fullName>
    </submittedName>
</protein>
<evidence type="ECO:0000256" key="4">
    <source>
        <dbReference type="ARBA" id="ARBA00022692"/>
    </source>
</evidence>
<organism evidence="10 11">
    <name type="scientific">Haloferax elongans ATCC BAA-1513</name>
    <dbReference type="NCBI Taxonomy" id="1230453"/>
    <lineage>
        <taxon>Archaea</taxon>
        <taxon>Methanobacteriati</taxon>
        <taxon>Methanobacteriota</taxon>
        <taxon>Stenosarchaea group</taxon>
        <taxon>Halobacteria</taxon>
        <taxon>Halobacteriales</taxon>
        <taxon>Haloferacaceae</taxon>
        <taxon>Haloferax</taxon>
    </lineage>
</organism>
<dbReference type="EMBL" id="AOLK01000024">
    <property type="protein sequence ID" value="ELZ81054.1"/>
    <property type="molecule type" value="Genomic_DNA"/>
</dbReference>
<keyword evidence="5" id="KW-0029">Amino-acid transport</keyword>
<keyword evidence="2" id="KW-0813">Transport</keyword>
<keyword evidence="7 9" id="KW-0472">Membrane</keyword>
<dbReference type="OrthoDB" id="43815at2157"/>
<keyword evidence="4 9" id="KW-0812">Transmembrane</keyword>
<feature type="transmembrane region" description="Helical" evidence="9">
    <location>
        <begin position="43"/>
        <end position="63"/>
    </location>
</feature>
<dbReference type="PANTHER" id="PTHR11795:SF442">
    <property type="entry name" value="ABC TRANSPORTER ATP-BINDING PROTEIN"/>
    <property type="match status" value="1"/>
</dbReference>
<dbReference type="GO" id="GO:0006865">
    <property type="term" value="P:amino acid transport"/>
    <property type="evidence" value="ECO:0007669"/>
    <property type="project" value="UniProtKB-KW"/>
</dbReference>
<feature type="transmembrane region" description="Helical" evidence="9">
    <location>
        <begin position="177"/>
        <end position="207"/>
    </location>
</feature>
<dbReference type="PANTHER" id="PTHR11795">
    <property type="entry name" value="BRANCHED-CHAIN AMINO ACID TRANSPORT SYSTEM PERMEASE PROTEIN LIVH"/>
    <property type="match status" value="1"/>
</dbReference>
<evidence type="ECO:0000256" key="2">
    <source>
        <dbReference type="ARBA" id="ARBA00022448"/>
    </source>
</evidence>
<evidence type="ECO:0000256" key="3">
    <source>
        <dbReference type="ARBA" id="ARBA00022475"/>
    </source>
</evidence>
<feature type="transmembrane region" description="Helical" evidence="9">
    <location>
        <begin position="70"/>
        <end position="87"/>
    </location>
</feature>
<dbReference type="Proteomes" id="UP000011612">
    <property type="component" value="Unassembled WGS sequence"/>
</dbReference>
<evidence type="ECO:0000256" key="6">
    <source>
        <dbReference type="ARBA" id="ARBA00022989"/>
    </source>
</evidence>
<name>M0HDA2_HALEO</name>